<sequence>MDNEIVKELNDEKLLPIAIKEIFNGIIEELNEKTNKLNNNNKEILKLETIYNFEHALVADNIIDSENLTIKTYKELKDKMRQFEENNIKIIKNICDLKTKKEKFEQFYNINDN</sequence>
<evidence type="ECO:0000313" key="3">
    <source>
        <dbReference type="Proteomes" id="UP000184310"/>
    </source>
</evidence>
<dbReference type="AlphaFoldDB" id="A0A1M6RV99"/>
<organism evidence="2 3">
    <name type="scientific">Clostridium cavendishii DSM 21758</name>
    <dbReference type="NCBI Taxonomy" id="1121302"/>
    <lineage>
        <taxon>Bacteria</taxon>
        <taxon>Bacillati</taxon>
        <taxon>Bacillota</taxon>
        <taxon>Clostridia</taxon>
        <taxon>Eubacteriales</taxon>
        <taxon>Clostridiaceae</taxon>
        <taxon>Clostridium</taxon>
    </lineage>
</organism>
<dbReference type="Proteomes" id="UP000184310">
    <property type="component" value="Unassembled WGS sequence"/>
</dbReference>
<dbReference type="RefSeq" id="WP_072991416.1">
    <property type="nucleotide sequence ID" value="NZ_FQZB01000016.1"/>
</dbReference>
<accession>A0A1M6RV99</accession>
<dbReference type="STRING" id="1121302.SAMN02745163_03675"/>
<gene>
    <name evidence="2" type="ORF">SAMN02745163_03675</name>
</gene>
<reference evidence="2 3" key="1">
    <citation type="submission" date="2016-11" db="EMBL/GenBank/DDBJ databases">
        <authorList>
            <person name="Jaros S."/>
            <person name="Januszkiewicz K."/>
            <person name="Wedrychowicz H."/>
        </authorList>
    </citation>
    <scope>NUCLEOTIDE SEQUENCE [LARGE SCALE GENOMIC DNA]</scope>
    <source>
        <strain evidence="2 3">DSM 21758</strain>
    </source>
</reference>
<name>A0A1M6RV99_9CLOT</name>
<keyword evidence="3" id="KW-1185">Reference proteome</keyword>
<proteinExistence type="predicted"/>
<feature type="coiled-coil region" evidence="1">
    <location>
        <begin position="27"/>
        <end position="93"/>
    </location>
</feature>
<keyword evidence="1" id="KW-0175">Coiled coil</keyword>
<evidence type="ECO:0000313" key="2">
    <source>
        <dbReference type="EMBL" id="SHK36187.1"/>
    </source>
</evidence>
<protein>
    <submittedName>
        <fullName evidence="2">Uncharacterized protein</fullName>
    </submittedName>
</protein>
<dbReference type="EMBL" id="FQZB01000016">
    <property type="protein sequence ID" value="SHK36187.1"/>
    <property type="molecule type" value="Genomic_DNA"/>
</dbReference>
<evidence type="ECO:0000256" key="1">
    <source>
        <dbReference type="SAM" id="Coils"/>
    </source>
</evidence>